<accession>A0A098BTP6</accession>
<evidence type="ECO:0000313" key="7">
    <source>
        <dbReference type="Proteomes" id="UP000042997"/>
    </source>
</evidence>
<dbReference type="PANTHER" id="PTHR30055:SF234">
    <property type="entry name" value="HTH-TYPE TRANSCRIPTIONAL REGULATOR BETI"/>
    <property type="match status" value="1"/>
</dbReference>
<dbReference type="GO" id="GO:0000976">
    <property type="term" value="F:transcription cis-regulatory region binding"/>
    <property type="evidence" value="ECO:0007669"/>
    <property type="project" value="TreeGrafter"/>
</dbReference>
<dbReference type="PANTHER" id="PTHR30055">
    <property type="entry name" value="HTH-TYPE TRANSCRIPTIONAL REGULATOR RUTR"/>
    <property type="match status" value="1"/>
</dbReference>
<evidence type="ECO:0000256" key="1">
    <source>
        <dbReference type="ARBA" id="ARBA00023015"/>
    </source>
</evidence>
<dbReference type="RefSeq" id="WP_010593424.1">
    <property type="nucleotide sequence ID" value="NZ_CP024315.1"/>
</dbReference>
<evidence type="ECO:0000256" key="4">
    <source>
        <dbReference type="PROSITE-ProRule" id="PRU00335"/>
    </source>
</evidence>
<name>A0A098BTP6_9NOCA</name>
<keyword evidence="1" id="KW-0805">Transcription regulation</keyword>
<evidence type="ECO:0000259" key="5">
    <source>
        <dbReference type="PROSITE" id="PS50977"/>
    </source>
</evidence>
<dbReference type="OrthoDB" id="5112469at2"/>
<dbReference type="InterPro" id="IPR049397">
    <property type="entry name" value="EthR_C"/>
</dbReference>
<dbReference type="InterPro" id="IPR036271">
    <property type="entry name" value="Tet_transcr_reg_TetR-rel_C_sf"/>
</dbReference>
<dbReference type="Proteomes" id="UP000042997">
    <property type="component" value="Unassembled WGS sequence"/>
</dbReference>
<feature type="domain" description="HTH tetR-type" evidence="5">
    <location>
        <begin position="1"/>
        <end position="54"/>
    </location>
</feature>
<evidence type="ECO:0000256" key="2">
    <source>
        <dbReference type="ARBA" id="ARBA00023125"/>
    </source>
</evidence>
<evidence type="ECO:0000313" key="6">
    <source>
        <dbReference type="EMBL" id="CDZ91076.1"/>
    </source>
</evidence>
<dbReference type="PROSITE" id="PS50977">
    <property type="entry name" value="HTH_TETR_2"/>
    <property type="match status" value="1"/>
</dbReference>
<reference evidence="6 7" key="1">
    <citation type="journal article" date="2014" name="Genome Announc.">
        <title>Draft Genome Sequence of Propane- and Butane-Oxidizing Actinobacterium Rhodococcus ruber IEGM 231.</title>
        <authorList>
            <person name="Ivshina I.B."/>
            <person name="Kuyukina M.S."/>
            <person name="Krivoruchko A.V."/>
            <person name="Barbe V."/>
            <person name="Fischer C."/>
        </authorList>
    </citation>
    <scope>NUCLEOTIDE SEQUENCE [LARGE SCALE GENOMIC DNA]</scope>
</reference>
<sequence length="187" mass="20893">MHAAREVFEEQGFHETKIADIPRRANVSHGTFYTYFDSKHSIFREVVNAAMGDLFQATRSGLGSSGSPVERIRTANRRYFAAYARNAGVLRAIEEASFRDPYFHDLLAQIRAVFVDRIAIGVQRLQDQGLADPKLDSKRAATILGGMAEQAARHAFLFGETFEEDVTVDTLTRLWARGIGLDPDADE</sequence>
<organism evidence="6 7">
    <name type="scientific">Rhodococcus ruber</name>
    <dbReference type="NCBI Taxonomy" id="1830"/>
    <lineage>
        <taxon>Bacteria</taxon>
        <taxon>Bacillati</taxon>
        <taxon>Actinomycetota</taxon>
        <taxon>Actinomycetes</taxon>
        <taxon>Mycobacteriales</taxon>
        <taxon>Nocardiaceae</taxon>
        <taxon>Rhodococcus</taxon>
    </lineage>
</organism>
<dbReference type="SUPFAM" id="SSF46689">
    <property type="entry name" value="Homeodomain-like"/>
    <property type="match status" value="1"/>
</dbReference>
<keyword evidence="3" id="KW-0804">Transcription</keyword>
<dbReference type="Pfam" id="PF21313">
    <property type="entry name" value="EthR_C"/>
    <property type="match status" value="1"/>
</dbReference>
<keyword evidence="2 4" id="KW-0238">DNA-binding</keyword>
<protein>
    <submittedName>
        <fullName evidence="6">Bacterial regulatory s, tetR family protein</fullName>
    </submittedName>
</protein>
<dbReference type="InterPro" id="IPR050109">
    <property type="entry name" value="HTH-type_TetR-like_transc_reg"/>
</dbReference>
<dbReference type="AlphaFoldDB" id="A0A098BTP6"/>
<dbReference type="SUPFAM" id="SSF48498">
    <property type="entry name" value="Tetracyclin repressor-like, C-terminal domain"/>
    <property type="match status" value="1"/>
</dbReference>
<dbReference type="Gene3D" id="1.10.10.60">
    <property type="entry name" value="Homeodomain-like"/>
    <property type="match status" value="1"/>
</dbReference>
<dbReference type="EMBL" id="CCSD01000095">
    <property type="protein sequence ID" value="CDZ91076.1"/>
    <property type="molecule type" value="Genomic_DNA"/>
</dbReference>
<evidence type="ECO:0000256" key="3">
    <source>
        <dbReference type="ARBA" id="ARBA00023163"/>
    </source>
</evidence>
<dbReference type="GO" id="GO:0003700">
    <property type="term" value="F:DNA-binding transcription factor activity"/>
    <property type="evidence" value="ECO:0007669"/>
    <property type="project" value="TreeGrafter"/>
</dbReference>
<proteinExistence type="predicted"/>
<dbReference type="Gene3D" id="1.10.357.10">
    <property type="entry name" value="Tetracycline Repressor, domain 2"/>
    <property type="match status" value="1"/>
</dbReference>
<gene>
    <name evidence="6" type="ORF">RHRU231_800003</name>
</gene>
<dbReference type="InterPro" id="IPR001647">
    <property type="entry name" value="HTH_TetR"/>
</dbReference>
<dbReference type="InterPro" id="IPR009057">
    <property type="entry name" value="Homeodomain-like_sf"/>
</dbReference>
<dbReference type="Pfam" id="PF00440">
    <property type="entry name" value="TetR_N"/>
    <property type="match status" value="1"/>
</dbReference>
<feature type="DNA-binding region" description="H-T-H motif" evidence="4">
    <location>
        <begin position="17"/>
        <end position="36"/>
    </location>
</feature>